<comment type="caution">
    <text evidence="2">The sequence shown here is derived from an EMBL/GenBank/DDBJ whole genome shotgun (WGS) entry which is preliminary data.</text>
</comment>
<dbReference type="InterPro" id="IPR042099">
    <property type="entry name" value="ANL_N_sf"/>
</dbReference>
<dbReference type="SUPFAM" id="SSF56801">
    <property type="entry name" value="Acetyl-CoA synthetase-like"/>
    <property type="match status" value="1"/>
</dbReference>
<feature type="domain" description="AMP-dependent synthetase/ligase" evidence="1">
    <location>
        <begin position="68"/>
        <end position="144"/>
    </location>
</feature>
<dbReference type="EMBL" id="JBGMEK010000051">
    <property type="protein sequence ID" value="MFA0812687.1"/>
    <property type="molecule type" value="Genomic_DNA"/>
</dbReference>
<evidence type="ECO:0000313" key="3">
    <source>
        <dbReference type="Proteomes" id="UP001569428"/>
    </source>
</evidence>
<name>A0ABV4P3X1_9GAMM</name>
<protein>
    <submittedName>
        <fullName evidence="2">AMP-binding protein</fullName>
    </submittedName>
</protein>
<dbReference type="Proteomes" id="UP001569428">
    <property type="component" value="Unassembled WGS sequence"/>
</dbReference>
<reference evidence="2 3" key="1">
    <citation type="submission" date="2024-08" db="EMBL/GenBank/DDBJ databases">
        <authorList>
            <person name="Ishaq N."/>
        </authorList>
    </citation>
    <scope>NUCLEOTIDE SEQUENCE [LARGE SCALE GENOMIC DNA]</scope>
    <source>
        <strain evidence="2 3">DSM 18651</strain>
    </source>
</reference>
<proteinExistence type="predicted"/>
<organism evidence="2 3">
    <name type="scientific">Microbulbifer epialgicus</name>
    <dbReference type="NCBI Taxonomy" id="393907"/>
    <lineage>
        <taxon>Bacteria</taxon>
        <taxon>Pseudomonadati</taxon>
        <taxon>Pseudomonadota</taxon>
        <taxon>Gammaproteobacteria</taxon>
        <taxon>Cellvibrionales</taxon>
        <taxon>Microbulbiferaceae</taxon>
        <taxon>Microbulbifer</taxon>
    </lineage>
</organism>
<dbReference type="Gene3D" id="3.40.50.12780">
    <property type="entry name" value="N-terminal domain of ligase-like"/>
    <property type="match status" value="1"/>
</dbReference>
<gene>
    <name evidence="2" type="ORF">ACCI49_17375</name>
</gene>
<dbReference type="InterPro" id="IPR000873">
    <property type="entry name" value="AMP-dep_synth/lig_dom"/>
</dbReference>
<dbReference type="RefSeq" id="WP_371840390.1">
    <property type="nucleotide sequence ID" value="NZ_JBGMEK010000051.1"/>
</dbReference>
<sequence length="145" mass="16337">MDNDLLKGYKPHSNELELHYKQQGIWDNQPIWELITRIAQSYPHRCAVRDLSSQLLPGHVWTTVTKWEDADLSSLRLLQVGGPKLSPTDAQAAMNAFPGALQQVFGMAEGLICYTQHEDTVEVITETQGRPMSSLDELRVVDDYG</sequence>
<evidence type="ECO:0000259" key="1">
    <source>
        <dbReference type="Pfam" id="PF00501"/>
    </source>
</evidence>
<accession>A0ABV4P3X1</accession>
<keyword evidence="3" id="KW-1185">Reference proteome</keyword>
<dbReference type="Pfam" id="PF00501">
    <property type="entry name" value="AMP-binding"/>
    <property type="match status" value="1"/>
</dbReference>
<evidence type="ECO:0000313" key="2">
    <source>
        <dbReference type="EMBL" id="MFA0812687.1"/>
    </source>
</evidence>